<dbReference type="OrthoDB" id="3303366at2"/>
<dbReference type="AlphaFoldDB" id="A0A420EQ98"/>
<dbReference type="SUPFAM" id="SSF82607">
    <property type="entry name" value="YbaB-like"/>
    <property type="match status" value="1"/>
</dbReference>
<dbReference type="GO" id="GO:0003677">
    <property type="term" value="F:DNA binding"/>
    <property type="evidence" value="ECO:0007669"/>
    <property type="project" value="UniProtKB-KW"/>
</dbReference>
<dbReference type="InterPro" id="IPR036894">
    <property type="entry name" value="YbaB-like_sf"/>
</dbReference>
<dbReference type="RefSeq" id="WP_120332137.1">
    <property type="nucleotide sequence ID" value="NZ_RAQQ01000046.1"/>
</dbReference>
<keyword evidence="1" id="KW-0238">DNA-binding</keyword>
<organism evidence="1 2">
    <name type="scientific">Micromonospora globbae</name>
    <dbReference type="NCBI Taxonomy" id="1894969"/>
    <lineage>
        <taxon>Bacteria</taxon>
        <taxon>Bacillati</taxon>
        <taxon>Actinomycetota</taxon>
        <taxon>Actinomycetes</taxon>
        <taxon>Micromonosporales</taxon>
        <taxon>Micromonosporaceae</taxon>
        <taxon>Micromonospora</taxon>
    </lineage>
</organism>
<name>A0A420EQ98_9ACTN</name>
<comment type="caution">
    <text evidence="1">The sequence shown here is derived from an EMBL/GenBank/DDBJ whole genome shotgun (WGS) entry which is preliminary data.</text>
</comment>
<evidence type="ECO:0000313" key="1">
    <source>
        <dbReference type="EMBL" id="RKF22853.1"/>
    </source>
</evidence>
<proteinExistence type="predicted"/>
<dbReference type="Proteomes" id="UP000285744">
    <property type="component" value="Unassembled WGS sequence"/>
</dbReference>
<dbReference type="Gene3D" id="3.30.1310.10">
    <property type="entry name" value="Nucleoid-associated protein YbaB-like domain"/>
    <property type="match status" value="1"/>
</dbReference>
<dbReference type="EMBL" id="RAQQ01000046">
    <property type="protein sequence ID" value="RKF22853.1"/>
    <property type="molecule type" value="Genomic_DNA"/>
</dbReference>
<sequence length="120" mass="13114">MNVESLRRICDDMVAAMTRAVEFAERAPHTEYEATSPGGEVTVRVSGAKELLEIQIDRRAKRTVDNLTLGELVTQTIRSAELLADDARAQLLDGTSIGGFAVGDVLRDPGELLSRFQPSR</sequence>
<dbReference type="Pfam" id="PF02575">
    <property type="entry name" value="YbaB_DNA_bd"/>
    <property type="match status" value="1"/>
</dbReference>
<protein>
    <submittedName>
        <fullName evidence="1">YbaB/EbfC family DNA-binding protein</fullName>
    </submittedName>
</protein>
<reference evidence="1 2" key="1">
    <citation type="journal article" date="2018" name="Int. J. Syst. Evol. Microbiol.">
        <title>Micromonospora globbae sp. nov., an endophytic actinomycete isolated from roots of Globba winitii C. H. Wright.</title>
        <authorList>
            <person name="Kuncharoen N."/>
            <person name="Pittayakhajonwut P."/>
            <person name="Tanasupawat S."/>
        </authorList>
    </citation>
    <scope>NUCLEOTIDE SEQUENCE [LARGE SCALE GENOMIC DNA]</scope>
    <source>
        <strain evidence="1 2">WPS1-2</strain>
    </source>
</reference>
<evidence type="ECO:0000313" key="2">
    <source>
        <dbReference type="Proteomes" id="UP000285744"/>
    </source>
</evidence>
<accession>A0A420EQ98</accession>
<gene>
    <name evidence="1" type="ORF">D7I43_31100</name>
</gene>
<dbReference type="InterPro" id="IPR004401">
    <property type="entry name" value="YbaB/EbfC"/>
</dbReference>